<dbReference type="Gene3D" id="3.30.565.10">
    <property type="entry name" value="Histidine kinase-like ATPase, C-terminal domain"/>
    <property type="match status" value="1"/>
</dbReference>
<dbReference type="CDD" id="cd00075">
    <property type="entry name" value="HATPase"/>
    <property type="match status" value="1"/>
</dbReference>
<feature type="domain" description="Histidine kinase" evidence="5">
    <location>
        <begin position="844"/>
        <end position="1058"/>
    </location>
</feature>
<keyword evidence="7" id="KW-1185">Reference proteome</keyword>
<evidence type="ECO:0000256" key="2">
    <source>
        <dbReference type="ARBA" id="ARBA00012438"/>
    </source>
</evidence>
<keyword evidence="3" id="KW-0597">Phosphoprotein</keyword>
<gene>
    <name evidence="6" type="ORF">ACFSR5_18065</name>
</gene>
<dbReference type="EC" id="2.7.13.3" evidence="2"/>
<dbReference type="InterPro" id="IPR003594">
    <property type="entry name" value="HATPase_dom"/>
</dbReference>
<dbReference type="Gene3D" id="2.60.40.10">
    <property type="entry name" value="Immunoglobulins"/>
    <property type="match status" value="1"/>
</dbReference>
<dbReference type="InterPro" id="IPR013783">
    <property type="entry name" value="Ig-like_fold"/>
</dbReference>
<dbReference type="PANTHER" id="PTHR43547:SF2">
    <property type="entry name" value="HYBRID SIGNAL TRANSDUCTION HISTIDINE KINASE C"/>
    <property type="match status" value="1"/>
</dbReference>
<evidence type="ECO:0000313" key="7">
    <source>
        <dbReference type="Proteomes" id="UP001597545"/>
    </source>
</evidence>
<evidence type="ECO:0000256" key="1">
    <source>
        <dbReference type="ARBA" id="ARBA00000085"/>
    </source>
</evidence>
<dbReference type="InterPro" id="IPR005467">
    <property type="entry name" value="His_kinase_dom"/>
</dbReference>
<dbReference type="InterPro" id="IPR011047">
    <property type="entry name" value="Quinoprotein_ADH-like_sf"/>
</dbReference>
<dbReference type="PANTHER" id="PTHR43547">
    <property type="entry name" value="TWO-COMPONENT HISTIDINE KINASE"/>
    <property type="match status" value="1"/>
</dbReference>
<reference evidence="7" key="1">
    <citation type="journal article" date="2019" name="Int. J. Syst. Evol. Microbiol.">
        <title>The Global Catalogue of Microorganisms (GCM) 10K type strain sequencing project: providing services to taxonomists for standard genome sequencing and annotation.</title>
        <authorList>
            <consortium name="The Broad Institute Genomics Platform"/>
            <consortium name="The Broad Institute Genome Sequencing Center for Infectious Disease"/>
            <person name="Wu L."/>
            <person name="Ma J."/>
        </authorList>
    </citation>
    <scope>NUCLEOTIDE SEQUENCE [LARGE SCALE GENOMIC DNA]</scope>
    <source>
        <strain evidence="7">KCTC 42662</strain>
    </source>
</reference>
<dbReference type="RefSeq" id="WP_380905878.1">
    <property type="nucleotide sequence ID" value="NZ_JBHUEG010000012.1"/>
</dbReference>
<dbReference type="Proteomes" id="UP001597545">
    <property type="component" value="Unassembled WGS sequence"/>
</dbReference>
<dbReference type="SMART" id="SM00388">
    <property type="entry name" value="HisKA"/>
    <property type="match status" value="1"/>
</dbReference>
<dbReference type="Pfam" id="PF02518">
    <property type="entry name" value="HATPase_c"/>
    <property type="match status" value="1"/>
</dbReference>
<dbReference type="InterPro" id="IPR036097">
    <property type="entry name" value="HisK_dim/P_sf"/>
</dbReference>
<evidence type="ECO:0000256" key="3">
    <source>
        <dbReference type="ARBA" id="ARBA00022553"/>
    </source>
</evidence>
<dbReference type="SUPFAM" id="SSF55874">
    <property type="entry name" value="ATPase domain of HSP90 chaperone/DNA topoisomerase II/histidine kinase"/>
    <property type="match status" value="1"/>
</dbReference>
<dbReference type="PROSITE" id="PS50109">
    <property type="entry name" value="HIS_KIN"/>
    <property type="match status" value="1"/>
</dbReference>
<dbReference type="InterPro" id="IPR004358">
    <property type="entry name" value="Sig_transdc_His_kin-like_C"/>
</dbReference>
<protein>
    <recommendedName>
        <fullName evidence="2">histidine kinase</fullName>
        <ecNumber evidence="2">2.7.13.3</ecNumber>
    </recommendedName>
</protein>
<dbReference type="PRINTS" id="PR00344">
    <property type="entry name" value="BCTRLSENSOR"/>
</dbReference>
<dbReference type="Pfam" id="PF07495">
    <property type="entry name" value="Y_Y_Y"/>
    <property type="match status" value="1"/>
</dbReference>
<dbReference type="Gene3D" id="1.10.287.130">
    <property type="match status" value="1"/>
</dbReference>
<proteinExistence type="predicted"/>
<dbReference type="EMBL" id="JBHULR010000015">
    <property type="protein sequence ID" value="MFD2549561.1"/>
    <property type="molecule type" value="Genomic_DNA"/>
</dbReference>
<evidence type="ECO:0000259" key="5">
    <source>
        <dbReference type="PROSITE" id="PS50109"/>
    </source>
</evidence>
<evidence type="ECO:0000256" key="4">
    <source>
        <dbReference type="SAM" id="Phobius"/>
    </source>
</evidence>
<dbReference type="InterPro" id="IPR011123">
    <property type="entry name" value="Y_Y_Y"/>
</dbReference>
<dbReference type="Pfam" id="PF07494">
    <property type="entry name" value="Reg_prop"/>
    <property type="match status" value="5"/>
</dbReference>
<sequence>MSHVINLTYYLLILQHTDYIKLDMRIIILTLLCVHLLSAGYAQRHYFNHFGVDEGLSNNAILCSVQDKDGFIWFGTKDGLNRFDGYNFKQYYSDSQTDNGLGSNFIHTLFVDRDRKIWIGTDQGIFIFDPFTERFLSFQGETKGEVLMIKDDQAGNIWYISDNKLFNYNPVTRQKTQIDKHLGSSVTAFTIDQQNHVWMAYHQTIKNVTTGHTVSIPQGGREGYRVEKLAMDDRGTLWIGTARDGVFTLSRVKDSFRHIIPPKGDSPLYVRDILQTDRNTFWIATESGVLVYDRSKDKQEWLTHQSDHPWSLSDNAVYTISQDHQGGLWIGTYFGGINYYHPRHNIFQKIFPRFSTPSIQGHAVREFVQDTNQSIWIGTEDNGLYKWDMRSNQFTGLTPGEGLSQTNIHGLAVCGDSLLVGTFYGGLDVIDTRKNRMMRHFDSHNTHGQLASNFIFHIFKTRKGRVLLATIRGLYEFFPGRDEFVLVKDVPGHIFYTSIYEDRSENLWVATWRNGLYVVDYAQNKTTAYKHVPSDSLSLNSNRVNRIFQDSYGNIWIATESGLAQWTATGKPIRRISKRDGLPSNVILAMQEDAHKNLWVSTTRGLVKLHLDDLKMHIFNKESGLLDLQFNYNSAFKDASGYFYFGSSSGFIRFHPDSVDAQLSQDVRSPLFITRFQSLQRDFPLHIDAGTADTSITYSREVRLQYDESTIRIDFAALNYVSSQSTSYLYLLEGFDKDWTLLRNTHTAHYTKIPPGDYVFRVKAVDTNGEKISEERALRITVRPPIWASPAAYATYTVLAGLMVFGLAFLYDKRVKEKNRGRLEAIKTHRERELFKTKMDFFARIAHDIKTPLTLIKAPLERLRSLPQADLKTERLLTTMHRNTEKLVDLTNQLLDFRKIESNEYNLHLENHDVNRLLSERLMEFQHVFNQRGLSFKYQCDEQISAYLDIEIVTKILDNLITNAIKYADSKVIVTLDRSPDEKSLRFTIKNDGRQPSRGEMEQIFKPFYRTSEHQQIEGSGLGLALAHSFAELHGGTLKFLDNSENLNIFVLEIPIYGTYG</sequence>
<dbReference type="SUPFAM" id="SSF47384">
    <property type="entry name" value="Homodimeric domain of signal transducing histidine kinase"/>
    <property type="match status" value="1"/>
</dbReference>
<dbReference type="InterPro" id="IPR015943">
    <property type="entry name" value="WD40/YVTN_repeat-like_dom_sf"/>
</dbReference>
<name>A0ABW5KPB8_9SPHI</name>
<accession>A0ABW5KPB8</accession>
<dbReference type="SUPFAM" id="SSF63829">
    <property type="entry name" value="Calcium-dependent phosphotriesterase"/>
    <property type="match status" value="1"/>
</dbReference>
<comment type="catalytic activity">
    <reaction evidence="1">
        <text>ATP + protein L-histidine = ADP + protein N-phospho-L-histidine.</text>
        <dbReference type="EC" id="2.7.13.3"/>
    </reaction>
</comment>
<dbReference type="Pfam" id="PF00512">
    <property type="entry name" value="HisKA"/>
    <property type="match status" value="1"/>
</dbReference>
<keyword evidence="4" id="KW-0812">Transmembrane</keyword>
<dbReference type="CDD" id="cd00082">
    <property type="entry name" value="HisKA"/>
    <property type="match status" value="1"/>
</dbReference>
<keyword evidence="4" id="KW-1133">Transmembrane helix</keyword>
<keyword evidence="4" id="KW-0472">Membrane</keyword>
<dbReference type="Gene3D" id="2.130.10.10">
    <property type="entry name" value="YVTN repeat-like/Quinoprotein amine dehydrogenase"/>
    <property type="match status" value="2"/>
</dbReference>
<comment type="caution">
    <text evidence="6">The sequence shown here is derived from an EMBL/GenBank/DDBJ whole genome shotgun (WGS) entry which is preliminary data.</text>
</comment>
<dbReference type="InterPro" id="IPR003661">
    <property type="entry name" value="HisK_dim/P_dom"/>
</dbReference>
<evidence type="ECO:0000313" key="6">
    <source>
        <dbReference type="EMBL" id="MFD2549561.1"/>
    </source>
</evidence>
<dbReference type="SMART" id="SM00387">
    <property type="entry name" value="HATPase_c"/>
    <property type="match status" value="1"/>
</dbReference>
<feature type="transmembrane region" description="Helical" evidence="4">
    <location>
        <begin position="793"/>
        <end position="811"/>
    </location>
</feature>
<organism evidence="6 7">
    <name type="scientific">Sphingobacterium suaedae</name>
    <dbReference type="NCBI Taxonomy" id="1686402"/>
    <lineage>
        <taxon>Bacteria</taxon>
        <taxon>Pseudomonadati</taxon>
        <taxon>Bacteroidota</taxon>
        <taxon>Sphingobacteriia</taxon>
        <taxon>Sphingobacteriales</taxon>
        <taxon>Sphingobacteriaceae</taxon>
        <taxon>Sphingobacterium</taxon>
    </lineage>
</organism>
<dbReference type="InterPro" id="IPR036890">
    <property type="entry name" value="HATPase_C_sf"/>
</dbReference>
<dbReference type="InterPro" id="IPR011110">
    <property type="entry name" value="Reg_prop"/>
</dbReference>
<dbReference type="SUPFAM" id="SSF50998">
    <property type="entry name" value="Quinoprotein alcohol dehydrogenase-like"/>
    <property type="match status" value="1"/>
</dbReference>